<keyword evidence="2" id="KW-1133">Transmembrane helix</keyword>
<sequence>MKKKRSLRKTKNMMKPRVDPSKILGGIIYSIIGGLSSILLGFYIPDVFSGITSVMGEFVIILQTITISGGIITLFGVMVAIFTPKTGGIIIIIGGLVAGLNFISIIGATSIFKKANKQGFDPSDNISQKFLPSSEIHLRKIFSKPIAEFSQFKSEELQPISSFSNKEEGKPEVTFDKLSHEFPPISKLLQKKSSSNPITEVSHLKTEENQSIQSTSEKGSEIIKVTSKSCKICGNELIKNASFCPYCGK</sequence>
<keyword evidence="2" id="KW-0812">Transmembrane</keyword>
<organism evidence="3">
    <name type="scientific">marine sediment metagenome</name>
    <dbReference type="NCBI Taxonomy" id="412755"/>
    <lineage>
        <taxon>unclassified sequences</taxon>
        <taxon>metagenomes</taxon>
        <taxon>ecological metagenomes</taxon>
    </lineage>
</organism>
<accession>X1A3E5</accession>
<proteinExistence type="predicted"/>
<dbReference type="AlphaFoldDB" id="X1A3E5"/>
<gene>
    <name evidence="3" type="ORF">S01H4_07811</name>
</gene>
<feature type="region of interest" description="Disordered" evidence="1">
    <location>
        <begin position="193"/>
        <end position="218"/>
    </location>
</feature>
<feature type="transmembrane region" description="Helical" evidence="2">
    <location>
        <begin position="89"/>
        <end position="112"/>
    </location>
</feature>
<evidence type="ECO:0008006" key="4">
    <source>
        <dbReference type="Google" id="ProtNLM"/>
    </source>
</evidence>
<keyword evidence="2" id="KW-0472">Membrane</keyword>
<name>X1A3E5_9ZZZZ</name>
<reference evidence="3" key="1">
    <citation type="journal article" date="2014" name="Front. Microbiol.">
        <title>High frequency of phylogenetically diverse reductive dehalogenase-homologous genes in deep subseafloor sedimentary metagenomes.</title>
        <authorList>
            <person name="Kawai M."/>
            <person name="Futagami T."/>
            <person name="Toyoda A."/>
            <person name="Takaki Y."/>
            <person name="Nishi S."/>
            <person name="Hori S."/>
            <person name="Arai W."/>
            <person name="Tsubouchi T."/>
            <person name="Morono Y."/>
            <person name="Uchiyama I."/>
            <person name="Ito T."/>
            <person name="Fujiyama A."/>
            <person name="Inagaki F."/>
            <person name="Takami H."/>
        </authorList>
    </citation>
    <scope>NUCLEOTIDE SEQUENCE</scope>
    <source>
        <strain evidence="3">Expedition CK06-06</strain>
    </source>
</reference>
<protein>
    <recommendedName>
        <fullName evidence="4">Zinc-ribbon domain-containing protein</fullName>
    </recommendedName>
</protein>
<feature type="transmembrane region" description="Helical" evidence="2">
    <location>
        <begin position="21"/>
        <end position="44"/>
    </location>
</feature>
<evidence type="ECO:0000256" key="2">
    <source>
        <dbReference type="SAM" id="Phobius"/>
    </source>
</evidence>
<evidence type="ECO:0000313" key="3">
    <source>
        <dbReference type="EMBL" id="GAG64697.1"/>
    </source>
</evidence>
<feature type="transmembrane region" description="Helical" evidence="2">
    <location>
        <begin position="59"/>
        <end position="82"/>
    </location>
</feature>
<comment type="caution">
    <text evidence="3">The sequence shown here is derived from an EMBL/GenBank/DDBJ whole genome shotgun (WGS) entry which is preliminary data.</text>
</comment>
<evidence type="ECO:0000256" key="1">
    <source>
        <dbReference type="SAM" id="MobiDB-lite"/>
    </source>
</evidence>
<dbReference type="EMBL" id="BART01002598">
    <property type="protein sequence ID" value="GAG64697.1"/>
    <property type="molecule type" value="Genomic_DNA"/>
</dbReference>